<dbReference type="Pfam" id="PF02601">
    <property type="entry name" value="Exonuc_VII_L"/>
    <property type="match status" value="1"/>
</dbReference>
<dbReference type="EMBL" id="JBHTIT010000001">
    <property type="protein sequence ID" value="MFD0950056.1"/>
    <property type="molecule type" value="Genomic_DNA"/>
</dbReference>
<keyword evidence="1 5" id="KW-0963">Cytoplasm</keyword>
<feature type="domain" description="OB-fold nucleic acid binding" evidence="9">
    <location>
        <begin position="7"/>
        <end position="101"/>
    </location>
</feature>
<comment type="similarity">
    <text evidence="5 6">Belongs to the XseA family.</text>
</comment>
<protein>
    <recommendedName>
        <fullName evidence="5">Exodeoxyribonuclease 7 large subunit</fullName>
        <ecNumber evidence="5">3.1.11.6</ecNumber>
    </recommendedName>
    <alternativeName>
        <fullName evidence="5">Exodeoxyribonuclease VII large subunit</fullName>
        <shortName evidence="5">Exonuclease VII large subunit</shortName>
    </alternativeName>
</protein>
<dbReference type="Pfam" id="PF13742">
    <property type="entry name" value="tRNA_anti_2"/>
    <property type="match status" value="1"/>
</dbReference>
<keyword evidence="2 5" id="KW-0540">Nuclease</keyword>
<reference evidence="11" key="1">
    <citation type="journal article" date="2019" name="Int. J. Syst. Evol. Microbiol.">
        <title>The Global Catalogue of Microorganisms (GCM) 10K type strain sequencing project: providing services to taxonomists for standard genome sequencing and annotation.</title>
        <authorList>
            <consortium name="The Broad Institute Genomics Platform"/>
            <consortium name="The Broad Institute Genome Sequencing Center for Infectious Disease"/>
            <person name="Wu L."/>
            <person name="Ma J."/>
        </authorList>
    </citation>
    <scope>NUCLEOTIDE SEQUENCE [LARGE SCALE GENOMIC DNA]</scope>
    <source>
        <strain evidence="11">CCUG 63419</strain>
    </source>
</reference>
<dbReference type="NCBIfam" id="TIGR00237">
    <property type="entry name" value="xseA"/>
    <property type="match status" value="1"/>
</dbReference>
<evidence type="ECO:0000256" key="6">
    <source>
        <dbReference type="RuleBase" id="RU004355"/>
    </source>
</evidence>
<keyword evidence="3 5" id="KW-0378">Hydrolase</keyword>
<dbReference type="PANTHER" id="PTHR30008">
    <property type="entry name" value="EXODEOXYRIBONUCLEASE 7 LARGE SUBUNIT"/>
    <property type="match status" value="1"/>
</dbReference>
<evidence type="ECO:0000256" key="4">
    <source>
        <dbReference type="ARBA" id="ARBA00022839"/>
    </source>
</evidence>
<feature type="coiled-coil region" evidence="7">
    <location>
        <begin position="362"/>
        <end position="389"/>
    </location>
</feature>
<dbReference type="RefSeq" id="WP_379070417.1">
    <property type="nucleotide sequence ID" value="NZ_JBHTIT010000001.1"/>
</dbReference>
<dbReference type="EC" id="3.1.11.6" evidence="5"/>
<name>A0ABW3HFJ4_9GAMM</name>
<evidence type="ECO:0000256" key="7">
    <source>
        <dbReference type="SAM" id="Coils"/>
    </source>
</evidence>
<accession>A0ABW3HFJ4</accession>
<evidence type="ECO:0000313" key="10">
    <source>
        <dbReference type="EMBL" id="MFD0950056.1"/>
    </source>
</evidence>
<dbReference type="HAMAP" id="MF_00378">
    <property type="entry name" value="Exonuc_7_L"/>
    <property type="match status" value="1"/>
</dbReference>
<dbReference type="GO" id="GO:0008855">
    <property type="term" value="F:exodeoxyribonuclease VII activity"/>
    <property type="evidence" value="ECO:0007669"/>
    <property type="project" value="UniProtKB-EC"/>
</dbReference>
<keyword evidence="11" id="KW-1185">Reference proteome</keyword>
<dbReference type="InterPro" id="IPR020579">
    <property type="entry name" value="Exonuc_VII_lsu_C"/>
</dbReference>
<sequence>MNTPTVLSISQLNGSVRELLEFNYGRVWLRGEISNMSAPSSGHLYFTLKDEHAQVRAAMFRGARTAAKLQTPPSNGQQVLVRAKVSLYAPRGDYQLIVEHLEDAGRGALQQAFEMLKSRLAAEGLFSPERKRALPAHPRGVAVLTSPSGAAVRDIVQVLKRRAPGLAVSILPVPVQGTEAPAAIVTALTQLQEWLASPPENLPPIDVLIVARGGGSLEDLWAFNDEAVVRALADMPIPVVSGVGHEIDFTIADFVVDVRAPTPSAAAELVSQDQMQLGSDITQLARRSHAAMSRLLQLQRQRLQAVRVRLRSPERLLQDQRQRLDTLELRLQRQLRFMLSQQRQQLQRIDARLHAQHPARRLDAYRAAIAQWQQRLQNATQRHLQQRRQWLQHLSQRAHSVSPLAVLGRGYALVSDDQGQLLRSVNATAVDSVITARLHDGEVSARVLTVKESP</sequence>
<evidence type="ECO:0000256" key="5">
    <source>
        <dbReference type="HAMAP-Rule" id="MF_00378"/>
    </source>
</evidence>
<evidence type="ECO:0000259" key="8">
    <source>
        <dbReference type="Pfam" id="PF02601"/>
    </source>
</evidence>
<organism evidence="10 11">
    <name type="scientific">Paraperlucidibaca wandonensis</name>
    <dbReference type="NCBI Taxonomy" id="1268273"/>
    <lineage>
        <taxon>Bacteria</taxon>
        <taxon>Pseudomonadati</taxon>
        <taxon>Pseudomonadota</taxon>
        <taxon>Gammaproteobacteria</taxon>
        <taxon>Moraxellales</taxon>
        <taxon>Moraxellaceae</taxon>
        <taxon>Paraperlucidibaca</taxon>
    </lineage>
</organism>
<evidence type="ECO:0000256" key="1">
    <source>
        <dbReference type="ARBA" id="ARBA00022490"/>
    </source>
</evidence>
<comment type="catalytic activity">
    <reaction evidence="5 6">
        <text>Exonucleolytic cleavage in either 5'- to 3'- or 3'- to 5'-direction to yield nucleoside 5'-phosphates.</text>
        <dbReference type="EC" id="3.1.11.6"/>
    </reaction>
</comment>
<dbReference type="Proteomes" id="UP001597044">
    <property type="component" value="Unassembled WGS sequence"/>
</dbReference>
<evidence type="ECO:0000259" key="9">
    <source>
        <dbReference type="Pfam" id="PF13742"/>
    </source>
</evidence>
<comment type="subcellular location">
    <subcellularLocation>
        <location evidence="5 6">Cytoplasm</location>
    </subcellularLocation>
</comment>
<evidence type="ECO:0000256" key="3">
    <source>
        <dbReference type="ARBA" id="ARBA00022801"/>
    </source>
</evidence>
<evidence type="ECO:0000313" key="11">
    <source>
        <dbReference type="Proteomes" id="UP001597044"/>
    </source>
</evidence>
<gene>
    <name evidence="5 10" type="primary">xseA</name>
    <name evidence="10" type="ORF">ACFQ0F_06585</name>
</gene>
<feature type="domain" description="Exonuclease VII large subunit C-terminal" evidence="8">
    <location>
        <begin position="125"/>
        <end position="445"/>
    </location>
</feature>
<comment type="function">
    <text evidence="5">Bidirectionally degrades single-stranded DNA into large acid-insoluble oligonucleotides, which are then degraded further into small acid-soluble oligonucleotides.</text>
</comment>
<keyword evidence="4 5" id="KW-0269">Exonuclease</keyword>
<comment type="subunit">
    <text evidence="5">Heterooligomer composed of large and small subunits.</text>
</comment>
<proteinExistence type="inferred from homology"/>
<dbReference type="InterPro" id="IPR003753">
    <property type="entry name" value="Exonuc_VII_L"/>
</dbReference>
<evidence type="ECO:0000256" key="2">
    <source>
        <dbReference type="ARBA" id="ARBA00022722"/>
    </source>
</evidence>
<dbReference type="PANTHER" id="PTHR30008:SF0">
    <property type="entry name" value="EXODEOXYRIBONUCLEASE 7 LARGE SUBUNIT"/>
    <property type="match status" value="1"/>
</dbReference>
<comment type="caution">
    <text evidence="10">The sequence shown here is derived from an EMBL/GenBank/DDBJ whole genome shotgun (WGS) entry which is preliminary data.</text>
</comment>
<keyword evidence="7" id="KW-0175">Coiled coil</keyword>
<dbReference type="CDD" id="cd04489">
    <property type="entry name" value="ExoVII_LU_OBF"/>
    <property type="match status" value="1"/>
</dbReference>
<dbReference type="InterPro" id="IPR025824">
    <property type="entry name" value="OB-fold_nuc-bd_dom"/>
</dbReference>